<organism evidence="2 3">
    <name type="scientific">Micromonospora lupini str. Lupac 08</name>
    <dbReference type="NCBI Taxonomy" id="1150864"/>
    <lineage>
        <taxon>Bacteria</taxon>
        <taxon>Bacillati</taxon>
        <taxon>Actinomycetota</taxon>
        <taxon>Actinomycetes</taxon>
        <taxon>Micromonosporales</taxon>
        <taxon>Micromonosporaceae</taxon>
        <taxon>Micromonospora</taxon>
    </lineage>
</organism>
<accession>I0L0E8</accession>
<evidence type="ECO:0000313" key="2">
    <source>
        <dbReference type="EMBL" id="CCH17295.1"/>
    </source>
</evidence>
<reference evidence="3" key="1">
    <citation type="journal article" date="2012" name="J. Bacteriol.">
        <title>Genome Sequence of Micromonospora lupini Lupac 08, Isolated from Root Nodules of Lupinus angustifolius.</title>
        <authorList>
            <person name="Alonso-Vega P."/>
            <person name="Normand P."/>
            <person name="Bacigalupe R."/>
            <person name="Pujic P."/>
            <person name="Lajus A."/>
            <person name="Vallenet D."/>
            <person name="Carro L."/>
            <person name="Coll P."/>
            <person name="Trujillo M.E."/>
        </authorList>
    </citation>
    <scope>NUCLEOTIDE SEQUENCE [LARGE SCALE GENOMIC DNA]</scope>
    <source>
        <strain evidence="3">Lupac 08</strain>
    </source>
</reference>
<evidence type="ECO:0000256" key="1">
    <source>
        <dbReference type="SAM" id="MobiDB-lite"/>
    </source>
</evidence>
<dbReference type="STRING" id="1150864.MILUP08_42215"/>
<dbReference type="AlphaFoldDB" id="I0L0E8"/>
<feature type="compositionally biased region" description="Low complexity" evidence="1">
    <location>
        <begin position="87"/>
        <end position="102"/>
    </location>
</feature>
<gene>
    <name evidence="2" type="ORF">MILUP08_42215</name>
</gene>
<dbReference type="EMBL" id="CAIE01000017">
    <property type="protein sequence ID" value="CCH17295.1"/>
    <property type="molecule type" value="Genomic_DNA"/>
</dbReference>
<protein>
    <submittedName>
        <fullName evidence="2">Uncharacterized protein</fullName>
    </submittedName>
</protein>
<feature type="region of interest" description="Disordered" evidence="1">
    <location>
        <begin position="80"/>
        <end position="102"/>
    </location>
</feature>
<dbReference type="Proteomes" id="UP000003448">
    <property type="component" value="Unassembled WGS sequence"/>
</dbReference>
<keyword evidence="3" id="KW-1185">Reference proteome</keyword>
<evidence type="ECO:0000313" key="3">
    <source>
        <dbReference type="Proteomes" id="UP000003448"/>
    </source>
</evidence>
<proteinExistence type="predicted"/>
<sequence length="102" mass="10961">MLFAPVWIWGNGSFFEPWIRAKSMDLRNVTSVRPGPGARLTITSRSGDTVSFCAILPTGPGLVWQARKAVPYRDETVRQIRQASRVSGPGSSAADADSAAPS</sequence>
<comment type="caution">
    <text evidence="2">The sequence shown here is derived from an EMBL/GenBank/DDBJ whole genome shotgun (WGS) entry which is preliminary data.</text>
</comment>
<name>I0L0E8_9ACTN</name>